<keyword evidence="2" id="KW-1185">Reference proteome</keyword>
<dbReference type="EMBL" id="OU466859">
    <property type="protein sequence ID" value="CAH2051494.1"/>
    <property type="molecule type" value="Genomic_DNA"/>
</dbReference>
<dbReference type="Proteomes" id="UP000836841">
    <property type="component" value="Chromosome 3"/>
</dbReference>
<dbReference type="SUPFAM" id="SSF52540">
    <property type="entry name" value="P-loop containing nucleoside triphosphate hydrolases"/>
    <property type="match status" value="1"/>
</dbReference>
<protein>
    <recommendedName>
        <fullName evidence="3">NB-ARC domain-containing protein</fullName>
    </recommendedName>
</protein>
<name>A0AAU9RU93_THLAR</name>
<dbReference type="InterPro" id="IPR042197">
    <property type="entry name" value="Apaf_helical"/>
</dbReference>
<evidence type="ECO:0008006" key="3">
    <source>
        <dbReference type="Google" id="ProtNLM"/>
    </source>
</evidence>
<dbReference type="InterPro" id="IPR044974">
    <property type="entry name" value="Disease_R_plants"/>
</dbReference>
<dbReference type="Gene3D" id="1.10.8.430">
    <property type="entry name" value="Helical domain of apoptotic protease-activating factors"/>
    <property type="match status" value="1"/>
</dbReference>
<dbReference type="PANTHER" id="PTHR11017">
    <property type="entry name" value="LEUCINE-RICH REPEAT-CONTAINING PROTEIN"/>
    <property type="match status" value="1"/>
</dbReference>
<reference evidence="1 2" key="1">
    <citation type="submission" date="2022-03" db="EMBL/GenBank/DDBJ databases">
        <authorList>
            <person name="Nunn A."/>
            <person name="Chopra R."/>
            <person name="Nunn A."/>
            <person name="Contreras Garrido A."/>
        </authorList>
    </citation>
    <scope>NUCLEOTIDE SEQUENCE [LARGE SCALE GENOMIC DNA]</scope>
</reference>
<evidence type="ECO:0000313" key="2">
    <source>
        <dbReference type="Proteomes" id="UP000836841"/>
    </source>
</evidence>
<accession>A0AAU9RU93</accession>
<dbReference type="PANTHER" id="PTHR11017:SF540">
    <property type="entry name" value="DISEASE RESISTANCE PROTEIN (TIR-NBS-LRR CLASS)"/>
    <property type="match status" value="1"/>
</dbReference>
<evidence type="ECO:0000313" key="1">
    <source>
        <dbReference type="EMBL" id="CAH2051494.1"/>
    </source>
</evidence>
<dbReference type="GO" id="GO:0006952">
    <property type="term" value="P:defense response"/>
    <property type="evidence" value="ECO:0007669"/>
    <property type="project" value="InterPro"/>
</dbReference>
<sequence length="190" mass="21464">MNYASIIFTECITLITVLISSRKDCGDSELVEEVARDYVGETLQEELDIHNSFTIPEPKRVLIILDNVCKPLDADGFLNGFDWVGPGNLIIITSRDKQVFLQCGIDQIYEVKGLNEDEAKQLFFRCAFGIDWRKKHGLENLAPDLMSVIQYSSGNPLALSLYGKMMSHKKPKEMEAELLSEKARTSRDSI</sequence>
<dbReference type="AlphaFoldDB" id="A0AAU9RU93"/>
<organism evidence="1 2">
    <name type="scientific">Thlaspi arvense</name>
    <name type="common">Field penny-cress</name>
    <dbReference type="NCBI Taxonomy" id="13288"/>
    <lineage>
        <taxon>Eukaryota</taxon>
        <taxon>Viridiplantae</taxon>
        <taxon>Streptophyta</taxon>
        <taxon>Embryophyta</taxon>
        <taxon>Tracheophyta</taxon>
        <taxon>Spermatophyta</taxon>
        <taxon>Magnoliopsida</taxon>
        <taxon>eudicotyledons</taxon>
        <taxon>Gunneridae</taxon>
        <taxon>Pentapetalae</taxon>
        <taxon>rosids</taxon>
        <taxon>malvids</taxon>
        <taxon>Brassicales</taxon>
        <taxon>Brassicaceae</taxon>
        <taxon>Thlaspideae</taxon>
        <taxon>Thlaspi</taxon>
    </lineage>
</organism>
<dbReference type="Gene3D" id="3.40.50.300">
    <property type="entry name" value="P-loop containing nucleotide triphosphate hydrolases"/>
    <property type="match status" value="1"/>
</dbReference>
<gene>
    <name evidence="1" type="ORF">TAV2_LOCUS9544</name>
</gene>
<dbReference type="InterPro" id="IPR027417">
    <property type="entry name" value="P-loop_NTPase"/>
</dbReference>
<dbReference type="GO" id="GO:0043531">
    <property type="term" value="F:ADP binding"/>
    <property type="evidence" value="ECO:0007669"/>
    <property type="project" value="InterPro"/>
</dbReference>
<proteinExistence type="predicted"/>